<dbReference type="PANTHER" id="PTHR21363:SF0">
    <property type="entry name" value="PREPHENATE DEHYDROGENASE [NADP(+)]"/>
    <property type="match status" value="1"/>
</dbReference>
<dbReference type="InterPro" id="IPR046825">
    <property type="entry name" value="PDH_C"/>
</dbReference>
<keyword evidence="2" id="KW-0560">Oxidoreductase</keyword>
<dbReference type="GO" id="GO:0070403">
    <property type="term" value="F:NAD+ binding"/>
    <property type="evidence" value="ECO:0007669"/>
    <property type="project" value="InterPro"/>
</dbReference>
<accession>A0A5E3ZXP7</accession>
<dbReference type="InterPro" id="IPR008927">
    <property type="entry name" value="6-PGluconate_DH-like_C_sf"/>
</dbReference>
<evidence type="ECO:0000256" key="1">
    <source>
        <dbReference type="ARBA" id="ARBA00007964"/>
    </source>
</evidence>
<evidence type="ECO:0000256" key="2">
    <source>
        <dbReference type="ARBA" id="ARBA00023002"/>
    </source>
</evidence>
<dbReference type="NCBIfam" id="NF005108">
    <property type="entry name" value="PRK06545.1-6"/>
    <property type="match status" value="1"/>
</dbReference>
<dbReference type="PROSITE" id="PS51176">
    <property type="entry name" value="PDH_ADH"/>
    <property type="match status" value="1"/>
</dbReference>
<dbReference type="SUPFAM" id="SSF48179">
    <property type="entry name" value="6-phosphogluconate dehydrogenase C-terminal domain-like"/>
    <property type="match status" value="1"/>
</dbReference>
<comment type="similarity">
    <text evidence="1">Belongs to the prephenate/arogenate dehydrogenase family.</text>
</comment>
<name>A0A5E3ZXP7_9ACTN</name>
<protein>
    <submittedName>
        <fullName evidence="4">Prephenate dehydrogenase</fullName>
    </submittedName>
</protein>
<dbReference type="Proteomes" id="UP000324288">
    <property type="component" value="Chromosome"/>
</dbReference>
<dbReference type="InterPro" id="IPR036291">
    <property type="entry name" value="NAD(P)-bd_dom_sf"/>
</dbReference>
<evidence type="ECO:0000259" key="3">
    <source>
        <dbReference type="PROSITE" id="PS51176"/>
    </source>
</evidence>
<feature type="domain" description="Prephenate/arogenate dehydrogenase" evidence="3">
    <location>
        <begin position="21"/>
        <end position="305"/>
    </location>
</feature>
<dbReference type="GO" id="GO:0004665">
    <property type="term" value="F:prephenate dehydrogenase (NADP+) activity"/>
    <property type="evidence" value="ECO:0007669"/>
    <property type="project" value="InterPro"/>
</dbReference>
<dbReference type="Gene3D" id="3.40.50.720">
    <property type="entry name" value="NAD(P)-binding Rossmann-like Domain"/>
    <property type="match status" value="1"/>
</dbReference>
<dbReference type="InterPro" id="IPR003099">
    <property type="entry name" value="Prephen_DH"/>
</dbReference>
<organism evidence="4 5">
    <name type="scientific">Lawsonella clevelandensis</name>
    <dbReference type="NCBI Taxonomy" id="1528099"/>
    <lineage>
        <taxon>Bacteria</taxon>
        <taxon>Bacillati</taxon>
        <taxon>Actinomycetota</taxon>
        <taxon>Actinomycetes</taxon>
        <taxon>Mycobacteriales</taxon>
        <taxon>Lawsonellaceae</taxon>
        <taxon>Lawsonella</taxon>
    </lineage>
</organism>
<dbReference type="PANTHER" id="PTHR21363">
    <property type="entry name" value="PREPHENATE DEHYDROGENASE"/>
    <property type="match status" value="1"/>
</dbReference>
<dbReference type="Gene3D" id="1.10.3660.10">
    <property type="entry name" value="6-phosphogluconate dehydrogenase C-terminal like domain"/>
    <property type="match status" value="1"/>
</dbReference>
<keyword evidence="5" id="KW-1185">Reference proteome</keyword>
<dbReference type="EMBL" id="LR584267">
    <property type="protein sequence ID" value="VHO00403.1"/>
    <property type="molecule type" value="Genomic_DNA"/>
</dbReference>
<evidence type="ECO:0000313" key="5">
    <source>
        <dbReference type="Proteomes" id="UP000324288"/>
    </source>
</evidence>
<proteinExistence type="inferred from homology"/>
<gene>
    <name evidence="4" type="primary">tyrA</name>
    <name evidence="4" type="ORF">LC603019_00723</name>
</gene>
<dbReference type="SUPFAM" id="SSF51735">
    <property type="entry name" value="NAD(P)-binding Rossmann-fold domains"/>
    <property type="match status" value="1"/>
</dbReference>
<evidence type="ECO:0000313" key="4">
    <source>
        <dbReference type="EMBL" id="VHO00403.1"/>
    </source>
</evidence>
<dbReference type="Pfam" id="PF20463">
    <property type="entry name" value="PDH_C"/>
    <property type="match status" value="1"/>
</dbReference>
<dbReference type="GeneID" id="84894692"/>
<dbReference type="GO" id="GO:0006571">
    <property type="term" value="P:tyrosine biosynthetic process"/>
    <property type="evidence" value="ECO:0007669"/>
    <property type="project" value="InterPro"/>
</dbReference>
<dbReference type="GO" id="GO:0008977">
    <property type="term" value="F:prephenate dehydrogenase (NAD+) activity"/>
    <property type="evidence" value="ECO:0007669"/>
    <property type="project" value="InterPro"/>
</dbReference>
<sequence length="305" mass="31835">MTYGSDMNSNCQSPLKKSPSQSVCVLGLGLIGGSLLRRVTACGYPAFGWNRSIATVEQASLDGMDVSGDLPATLQRAAREDALLVVAVPLFALRELLVQIAEYAPQCPLTDVVSVKVEVLRAVQEAGLAATYVGSHPMAGTENSGWAATDPSLFENATWVVMTGGAESVTARVREIAETAGSVVVETDPLSHDGAVACISHVPHLVAEALSVAAVTEQVGGGDTALCLSAGSFRDGTRVAGSAPALVRAMCEGNREAVLPVLAKTIALLQQSYDELSQQGTCEILVEAGYAAHQSYRTMMKELGR</sequence>
<reference evidence="4 5" key="1">
    <citation type="submission" date="2019-04" db="EMBL/GenBank/DDBJ databases">
        <authorList>
            <person name="Seth-Smith MB H."/>
            <person name="Seth-Smith H."/>
        </authorList>
    </citation>
    <scope>NUCLEOTIDE SEQUENCE [LARGE SCALE GENOMIC DNA]</scope>
    <source>
        <strain evidence="4">USB-603019</strain>
    </source>
</reference>
<dbReference type="RefSeq" id="WP_082346543.1">
    <property type="nucleotide sequence ID" value="NZ_CP009312.1"/>
</dbReference>
<dbReference type="InterPro" id="IPR050812">
    <property type="entry name" value="Preph/Arog_dehydrog"/>
</dbReference>
<dbReference type="Pfam" id="PF02153">
    <property type="entry name" value="PDH_N"/>
    <property type="match status" value="1"/>
</dbReference>
<dbReference type="InterPro" id="IPR046826">
    <property type="entry name" value="PDH_N"/>
</dbReference>
<dbReference type="AlphaFoldDB" id="A0A5E3ZXP7"/>